<name>A0ABW5N5A1_9FLAO</name>
<evidence type="ECO:0000313" key="2">
    <source>
        <dbReference type="Proteomes" id="UP001597459"/>
    </source>
</evidence>
<keyword evidence="2" id="KW-1185">Reference proteome</keyword>
<gene>
    <name evidence="1" type="ORF">ACFSTE_08200</name>
</gene>
<organism evidence="1 2">
    <name type="scientific">Aquimarina hainanensis</name>
    <dbReference type="NCBI Taxonomy" id="1578017"/>
    <lineage>
        <taxon>Bacteria</taxon>
        <taxon>Pseudomonadati</taxon>
        <taxon>Bacteroidota</taxon>
        <taxon>Flavobacteriia</taxon>
        <taxon>Flavobacteriales</taxon>
        <taxon>Flavobacteriaceae</taxon>
        <taxon>Aquimarina</taxon>
    </lineage>
</organism>
<proteinExistence type="predicted"/>
<sequence length="73" mass="8633">MIPKKEAEDILESIKNNKNKKIPVILHLSEMTSISAFSLKKTTNRIHIAQYRDRYASKRTFYKAISLQHPRYK</sequence>
<evidence type="ECO:0000313" key="1">
    <source>
        <dbReference type="EMBL" id="MFD2590812.1"/>
    </source>
</evidence>
<dbReference type="EMBL" id="JBHULX010000005">
    <property type="protein sequence ID" value="MFD2590812.1"/>
    <property type="molecule type" value="Genomic_DNA"/>
</dbReference>
<protein>
    <submittedName>
        <fullName evidence="1">Uncharacterized protein</fullName>
    </submittedName>
</protein>
<reference evidence="2" key="1">
    <citation type="journal article" date="2019" name="Int. J. Syst. Evol. Microbiol.">
        <title>The Global Catalogue of Microorganisms (GCM) 10K type strain sequencing project: providing services to taxonomists for standard genome sequencing and annotation.</title>
        <authorList>
            <consortium name="The Broad Institute Genomics Platform"/>
            <consortium name="The Broad Institute Genome Sequencing Center for Infectious Disease"/>
            <person name="Wu L."/>
            <person name="Ma J."/>
        </authorList>
    </citation>
    <scope>NUCLEOTIDE SEQUENCE [LARGE SCALE GENOMIC DNA]</scope>
    <source>
        <strain evidence="2">KCTC 42423</strain>
    </source>
</reference>
<dbReference type="RefSeq" id="WP_176027714.1">
    <property type="nucleotide sequence ID" value="NZ_JBHSJV010000001.1"/>
</dbReference>
<comment type="caution">
    <text evidence="1">The sequence shown here is derived from an EMBL/GenBank/DDBJ whole genome shotgun (WGS) entry which is preliminary data.</text>
</comment>
<accession>A0ABW5N5A1</accession>
<dbReference type="Proteomes" id="UP001597459">
    <property type="component" value="Unassembled WGS sequence"/>
</dbReference>